<gene>
    <name evidence="1" type="ORF">VKT23_018728</name>
</gene>
<sequence>MSYPLPANEAELLSVLGGLPYLKRNAYAIRLAKQHAENPKLLALINELLATSPLPSTVPYPTPKSSDPDAMVIDEPESDATIELQFPQTNASKRFVQREIGLLMASTVGKSALPILLEALVHPSNAGRNQVIAPCITFAGDDELVDVYNRCVPAVRAAIRAKLGRLGILGAAKDKKPLEPAIVTLERELKECEVNEREKIWAKSPALGVWPHRHLIDPKLVPQDSMLSLIEHLFELAERYPVPVNEGRDWQSFVLPKAFADRLGSFYVHDLQRTMNLIRKFAHAADPEKKARDVLHLPNTFNRGKRSSSFWPRVPLEQQMAIAEPFVTSLIEAGDGVLLKNGKLHKAGILACFRWPVVRSLMSKAMPYLTSSNIKNEERQHVLDFVLSGFDAFETRLSGVARVDLDVKRQHQTEMQAVAFDLIRQATDLMLENLRQTQKNDEDVVKQLRDRFIKRLPLHSYPALGRALYDKIAGIFSMTQVSHSELLSVAQFFFNCLKTKIPTIFDIPKDGIVQPYSNMPKVHNEDVFEVILGLRSREDWLKMYNPDILVLSDAQRKRVWDLVNDPEFILKQLTEKDAVPLSIFADLKSICPSPATRHPLVTAILKESESFVFANSLYKLCDITDDETRSALQKLTYTRVFDDRFEVYSALFEATRASKSVKEWIKTLKWFIPRTKNEIPPDAERLPNLFGPAETIVSLFKDADEEEAKELIELYTGWEKMNNEAVSVNYPLRTHLMSISQSCLQHFSGSVTNPFFQFGLDFAWTRILNDKGLAAARKTFFISIQSDNTRCINEEDELARRKFLQTVDQKLGRPGYWRIQDEEQFVEKIYDQLEKVYGDLSFKDSALYLTFIRNMANILGTRWNKVPRLVQELTDQMDIIRQSKGTPDKPAVWKPDANSSDKLGQALYFVQGIRNLRTSASYDEESLSWWREYRALKLLSSLAVSEANDRHSECHDKKTHKVDHDKLNELVEKLLGIHDSAIYIRFVQNHIMQRRQDLLKDHYITEARTGVFNQLSEDEEPLPPAWDLSDARKLSPHQCQVFGQRLDEIIHSEDTPFRERVTAAEQFTKLPTTTIHELAALLKEDLNPRISEAVLMFLPRLDEPPAGIQFLLAPVVLDGDLARTAIFGVKRSLEYVKPQDAAAMIAATFPPESSGRYLKVTVAKELARTICEYADIPEAQVVIRRLWDRKLHPDVRVALLQSIIPLLGSPQEELAWYAILNAVKNPKLQLDDTLFSLVSVTPVKPENHDEGIGLTSLRMSPVQFELSVNAIPNRCCDKYVDEVLWPLARLKQYGETETMSKHDVEKLKERVMYIRRGAYNALFEHFLTTSNAAKFAGRAMDDITHAHLEAPASEPEEISAACPFCAARRYPEDPVDCYLVYTFLVNAIARCIAKDPTAWSSLVKVVDSLALLSREMKDRPTRSGLLAYHWLNAMGLGSKFFFENPPHIRKRVTLDRMSLLEPLKKHDVWDQFSNLTLNRRIRWLEYNSLREKENVIKSEAGLVINEIVKMAQSSLLDKGDSISRIGRVLGAFSKTMKLALCSAILVGEYGVSDSSWSLHIKTEALKQVWHASDEYARMLSSFITDVATNEPSFYRSHWRFLAGLVSQLFTDKEYSRSQSAYPTLIHPFLERDGPGTVDRLALDYLFEQMWTRICPNSPDWVLQRTHDLLLSAKPEDGPFAQAVQFSKILMTHVGYYDIRQLTLTQCMVAESVYFGTVLNLNLKHTGPSEPVITYPYFFSTDDSGGDIEDRKGKSTVSALEASYEARKAKLGTQFLKSASMETNASSTTLAVLMKLYDHYPKLAIAHPSLFFSCLCLSLSSPDMLDKSTKLVSLLKDILKPRKEGESGSKWGWVPPPSLALSFARKMLTEAPEEISDISLDQNWMVGPIQCKLYAVDLLLWWRTTYKDGSKNMDALLQAEGLDGLTREYEELKMMVWKDRELVVHSSVLPLFAGDLTVPSYSNN</sequence>
<name>A0ABR1IN50_9AGAR</name>
<protein>
    <recommendedName>
        <fullName evidence="3">Proteasome activator subunit 4</fullName>
    </recommendedName>
</protein>
<proteinExistence type="predicted"/>
<evidence type="ECO:0000313" key="1">
    <source>
        <dbReference type="EMBL" id="KAK7437102.1"/>
    </source>
</evidence>
<keyword evidence="2" id="KW-1185">Reference proteome</keyword>
<evidence type="ECO:0008006" key="3">
    <source>
        <dbReference type="Google" id="ProtNLM"/>
    </source>
</evidence>
<dbReference type="Proteomes" id="UP001498398">
    <property type="component" value="Unassembled WGS sequence"/>
</dbReference>
<organism evidence="1 2">
    <name type="scientific">Marasmiellus scandens</name>
    <dbReference type="NCBI Taxonomy" id="2682957"/>
    <lineage>
        <taxon>Eukaryota</taxon>
        <taxon>Fungi</taxon>
        <taxon>Dikarya</taxon>
        <taxon>Basidiomycota</taxon>
        <taxon>Agaricomycotina</taxon>
        <taxon>Agaricomycetes</taxon>
        <taxon>Agaricomycetidae</taxon>
        <taxon>Agaricales</taxon>
        <taxon>Marasmiineae</taxon>
        <taxon>Omphalotaceae</taxon>
        <taxon>Marasmiellus</taxon>
    </lineage>
</organism>
<reference evidence="1 2" key="1">
    <citation type="submission" date="2024-01" db="EMBL/GenBank/DDBJ databases">
        <title>A draft genome for the cacao thread blight pathogen Marasmiellus scandens.</title>
        <authorList>
            <person name="Baruah I.K."/>
            <person name="Leung J."/>
            <person name="Bukari Y."/>
            <person name="Amoako-Attah I."/>
            <person name="Meinhardt L.W."/>
            <person name="Bailey B.A."/>
            <person name="Cohen S.P."/>
        </authorList>
    </citation>
    <scope>NUCLEOTIDE SEQUENCE [LARGE SCALE GENOMIC DNA]</scope>
    <source>
        <strain evidence="1 2">GH-19</strain>
    </source>
</reference>
<evidence type="ECO:0000313" key="2">
    <source>
        <dbReference type="Proteomes" id="UP001498398"/>
    </source>
</evidence>
<comment type="caution">
    <text evidence="1">The sequence shown here is derived from an EMBL/GenBank/DDBJ whole genome shotgun (WGS) entry which is preliminary data.</text>
</comment>
<accession>A0ABR1IN50</accession>
<dbReference type="EMBL" id="JBANRG010000088">
    <property type="protein sequence ID" value="KAK7437102.1"/>
    <property type="molecule type" value="Genomic_DNA"/>
</dbReference>